<dbReference type="Proteomes" id="UP001500037">
    <property type="component" value="Unassembled WGS sequence"/>
</dbReference>
<organism evidence="3 4">
    <name type="scientific">Kitasatospora nipponensis</name>
    <dbReference type="NCBI Taxonomy" id="258049"/>
    <lineage>
        <taxon>Bacteria</taxon>
        <taxon>Bacillati</taxon>
        <taxon>Actinomycetota</taxon>
        <taxon>Actinomycetes</taxon>
        <taxon>Kitasatosporales</taxon>
        <taxon>Streptomycetaceae</taxon>
        <taxon>Kitasatospora</taxon>
    </lineage>
</organism>
<gene>
    <name evidence="3" type="ORF">GCM10009665_15510</name>
</gene>
<comment type="caution">
    <text evidence="3">The sequence shown here is derived from an EMBL/GenBank/DDBJ whole genome shotgun (WGS) entry which is preliminary data.</text>
</comment>
<feature type="compositionally biased region" description="Pro residues" evidence="1">
    <location>
        <begin position="56"/>
        <end position="70"/>
    </location>
</feature>
<evidence type="ECO:0000313" key="4">
    <source>
        <dbReference type="Proteomes" id="UP001500037"/>
    </source>
</evidence>
<evidence type="ECO:0000256" key="2">
    <source>
        <dbReference type="SAM" id="SignalP"/>
    </source>
</evidence>
<feature type="chain" id="PRO_5047005931" evidence="2">
    <location>
        <begin position="32"/>
        <end position="299"/>
    </location>
</feature>
<reference evidence="4" key="1">
    <citation type="journal article" date="2019" name="Int. J. Syst. Evol. Microbiol.">
        <title>The Global Catalogue of Microorganisms (GCM) 10K type strain sequencing project: providing services to taxonomists for standard genome sequencing and annotation.</title>
        <authorList>
            <consortium name="The Broad Institute Genomics Platform"/>
            <consortium name="The Broad Institute Genome Sequencing Center for Infectious Disease"/>
            <person name="Wu L."/>
            <person name="Ma J."/>
        </authorList>
    </citation>
    <scope>NUCLEOTIDE SEQUENCE [LARGE SCALE GENOMIC DNA]</scope>
    <source>
        <strain evidence="4">JCM 13004</strain>
    </source>
</reference>
<accession>A0ABP4GI68</accession>
<name>A0ABP4GI68_9ACTN</name>
<keyword evidence="2" id="KW-0732">Signal</keyword>
<keyword evidence="4" id="KW-1185">Reference proteome</keyword>
<feature type="compositionally biased region" description="Low complexity" evidence="1">
    <location>
        <begin position="38"/>
        <end position="55"/>
    </location>
</feature>
<dbReference type="EMBL" id="BAAALF010000016">
    <property type="protein sequence ID" value="GAA1225889.1"/>
    <property type="molecule type" value="Genomic_DNA"/>
</dbReference>
<dbReference type="RefSeq" id="WP_344440483.1">
    <property type="nucleotide sequence ID" value="NZ_BAAALF010000016.1"/>
</dbReference>
<evidence type="ECO:0000313" key="3">
    <source>
        <dbReference type="EMBL" id="GAA1225889.1"/>
    </source>
</evidence>
<proteinExistence type="predicted"/>
<evidence type="ECO:0000256" key="1">
    <source>
        <dbReference type="SAM" id="MobiDB-lite"/>
    </source>
</evidence>
<feature type="region of interest" description="Disordered" evidence="1">
    <location>
        <begin position="38"/>
        <end position="73"/>
    </location>
</feature>
<protein>
    <submittedName>
        <fullName evidence="3">Uncharacterized protein</fullName>
    </submittedName>
</protein>
<feature type="signal peptide" evidence="2">
    <location>
        <begin position="1"/>
        <end position="31"/>
    </location>
</feature>
<sequence>MRCTQGVRGILTGTRPAALVASAVLATAVGASGQGARAAAPAGAPATTATRSAPVQPCPTQPVEPNPPAAATPAATVPVPAPVDLPASSAAFGAGYPGNARYLVGPGDWTCDAVYFAGDGGEQAYLHPAPAESDPVGARFASLVQAVFDSGGAQTDVDLACPFIAQATAPTTPGGQPATCLAPPPQSADQVHPVATGTPGLHVAAVGVPSGVREPNIAASGQSPPAGPSRPVVALVTLQGPQGTAQEISCAMTGSTAVESCQASLGYFLATSAVGGQLSDTELAGAVADLDAFVAAFLG</sequence>